<dbReference type="InterPro" id="IPR016032">
    <property type="entry name" value="Sig_transdc_resp-reg_C-effctor"/>
</dbReference>
<proteinExistence type="predicted"/>
<evidence type="ECO:0000259" key="3">
    <source>
        <dbReference type="PROSITE" id="PS50043"/>
    </source>
</evidence>
<dbReference type="Gene3D" id="1.10.10.10">
    <property type="entry name" value="Winged helix-like DNA-binding domain superfamily/Winged helix DNA-binding domain"/>
    <property type="match status" value="1"/>
</dbReference>
<dbReference type="HOGENOM" id="CLU_006850_0_2_11"/>
<dbReference type="InterPro" id="IPR036388">
    <property type="entry name" value="WH-like_DNA-bd_sf"/>
</dbReference>
<dbReference type="Pfam" id="PF13191">
    <property type="entry name" value="AAA_16"/>
    <property type="match status" value="1"/>
</dbReference>
<evidence type="ECO:0000313" key="5">
    <source>
        <dbReference type="Proteomes" id="UP000000485"/>
    </source>
</evidence>
<dbReference type="OrthoDB" id="5476461at2"/>
<dbReference type="EMBL" id="CP002665">
    <property type="protein sequence ID" value="AEI12682.1"/>
    <property type="molecule type" value="Genomic_DNA"/>
</dbReference>
<dbReference type="InterPro" id="IPR011990">
    <property type="entry name" value="TPR-like_helical_dom_sf"/>
</dbReference>
<evidence type="ECO:0000313" key="4">
    <source>
        <dbReference type="EMBL" id="AEI12682.1"/>
    </source>
</evidence>
<dbReference type="SUPFAM" id="SSF52540">
    <property type="entry name" value="P-loop containing nucleoside triphosphate hydrolases"/>
    <property type="match status" value="1"/>
</dbReference>
<dbReference type="PROSITE" id="PS50043">
    <property type="entry name" value="HTH_LUXR_2"/>
    <property type="match status" value="1"/>
</dbReference>
<dbReference type="KEGG" id="cga:Celgi_2182"/>
<dbReference type="RefSeq" id="WP_013884200.1">
    <property type="nucleotide sequence ID" value="NC_015671.1"/>
</dbReference>
<reference evidence="5" key="1">
    <citation type="submission" date="2011-04" db="EMBL/GenBank/DDBJ databases">
        <title>Complete sequence of Cellvibrio gilvus ATCC 13127.</title>
        <authorList>
            <person name="Lucas S."/>
            <person name="Han J."/>
            <person name="Lapidus A."/>
            <person name="Cheng J.-F."/>
            <person name="Goodwin L."/>
            <person name="Pitluck S."/>
            <person name="Peters L."/>
            <person name="Munk A."/>
            <person name="Detter J.C."/>
            <person name="Han C."/>
            <person name="Tapia R."/>
            <person name="Land M."/>
            <person name="Hauser L."/>
            <person name="Kyrpides N."/>
            <person name="Ivanova N."/>
            <person name="Ovchinnikova G."/>
            <person name="Pagani I."/>
            <person name="Mead D."/>
            <person name="Brumm P."/>
            <person name="Woyke T."/>
        </authorList>
    </citation>
    <scope>NUCLEOTIDE SEQUENCE [LARGE SCALE GENOMIC DNA]</scope>
    <source>
        <strain evidence="5">ATCC 13127 / NRRL B-14078</strain>
    </source>
</reference>
<dbReference type="GO" id="GO:0003677">
    <property type="term" value="F:DNA binding"/>
    <property type="evidence" value="ECO:0007669"/>
    <property type="project" value="InterPro"/>
</dbReference>
<protein>
    <submittedName>
        <fullName evidence="4">Transcriptional regulator, LuxR family</fullName>
    </submittedName>
</protein>
<dbReference type="SUPFAM" id="SSF46894">
    <property type="entry name" value="C-terminal effector domain of the bipartite response regulators"/>
    <property type="match status" value="1"/>
</dbReference>
<dbReference type="eggNOG" id="COG2909">
    <property type="taxonomic scope" value="Bacteria"/>
</dbReference>
<dbReference type="GO" id="GO:0004016">
    <property type="term" value="F:adenylate cyclase activity"/>
    <property type="evidence" value="ECO:0007669"/>
    <property type="project" value="TreeGrafter"/>
</dbReference>
<dbReference type="GO" id="GO:0006355">
    <property type="term" value="P:regulation of DNA-templated transcription"/>
    <property type="evidence" value="ECO:0007669"/>
    <property type="project" value="InterPro"/>
</dbReference>
<evidence type="ECO:0000256" key="1">
    <source>
        <dbReference type="ARBA" id="ARBA00022741"/>
    </source>
</evidence>
<dbReference type="PRINTS" id="PR00038">
    <property type="entry name" value="HTHLUXR"/>
</dbReference>
<feature type="domain" description="HTH luxR-type" evidence="3">
    <location>
        <begin position="887"/>
        <end position="952"/>
    </location>
</feature>
<dbReference type="STRING" id="593907.Celgi_2182"/>
<dbReference type="InterPro" id="IPR000792">
    <property type="entry name" value="Tscrpt_reg_LuxR_C"/>
</dbReference>
<dbReference type="InterPro" id="IPR027417">
    <property type="entry name" value="P-loop_NTPase"/>
</dbReference>
<dbReference type="PROSITE" id="PS00622">
    <property type="entry name" value="HTH_LUXR_1"/>
    <property type="match status" value="1"/>
</dbReference>
<dbReference type="CDD" id="cd06170">
    <property type="entry name" value="LuxR_C_like"/>
    <property type="match status" value="1"/>
</dbReference>
<evidence type="ECO:0000256" key="2">
    <source>
        <dbReference type="ARBA" id="ARBA00022840"/>
    </source>
</evidence>
<organism evidence="4 5">
    <name type="scientific">Cellulomonas gilvus (strain ATCC 13127 / NRRL B-14078)</name>
    <name type="common">Cellvibrio gilvus</name>
    <dbReference type="NCBI Taxonomy" id="593907"/>
    <lineage>
        <taxon>Bacteria</taxon>
        <taxon>Bacillati</taxon>
        <taxon>Actinomycetota</taxon>
        <taxon>Actinomycetes</taxon>
        <taxon>Micrococcales</taxon>
        <taxon>Cellulomonadaceae</taxon>
        <taxon>Cellulomonas</taxon>
    </lineage>
</organism>
<name>F8A0J7_CELGA</name>
<accession>F8A0J7</accession>
<dbReference type="InterPro" id="IPR041664">
    <property type="entry name" value="AAA_16"/>
</dbReference>
<dbReference type="SMART" id="SM00421">
    <property type="entry name" value="HTH_LUXR"/>
    <property type="match status" value="1"/>
</dbReference>
<dbReference type="SUPFAM" id="SSF48452">
    <property type="entry name" value="TPR-like"/>
    <property type="match status" value="1"/>
</dbReference>
<gene>
    <name evidence="4" type="ordered locus">Celgi_2182</name>
</gene>
<dbReference type="Pfam" id="PF00196">
    <property type="entry name" value="GerE"/>
    <property type="match status" value="1"/>
</dbReference>
<dbReference type="Gene3D" id="3.40.50.300">
    <property type="entry name" value="P-loop containing nucleotide triphosphate hydrolases"/>
    <property type="match status" value="1"/>
</dbReference>
<dbReference type="GO" id="GO:0005524">
    <property type="term" value="F:ATP binding"/>
    <property type="evidence" value="ECO:0007669"/>
    <property type="project" value="UniProtKB-KW"/>
</dbReference>
<keyword evidence="2" id="KW-0067">ATP-binding</keyword>
<keyword evidence="5" id="KW-1185">Reference proteome</keyword>
<keyword evidence="1" id="KW-0547">Nucleotide-binding</keyword>
<dbReference type="PANTHER" id="PTHR16305:SF35">
    <property type="entry name" value="TRANSCRIPTIONAL ACTIVATOR DOMAIN"/>
    <property type="match status" value="1"/>
</dbReference>
<dbReference type="Gene3D" id="1.25.40.10">
    <property type="entry name" value="Tetratricopeptide repeat domain"/>
    <property type="match status" value="1"/>
</dbReference>
<dbReference type="PANTHER" id="PTHR16305">
    <property type="entry name" value="TESTICULAR SOLUBLE ADENYLYL CYCLASE"/>
    <property type="match status" value="1"/>
</dbReference>
<dbReference type="Proteomes" id="UP000000485">
    <property type="component" value="Chromosome"/>
</dbReference>
<dbReference type="AlphaFoldDB" id="F8A0J7"/>
<dbReference type="GO" id="GO:0005737">
    <property type="term" value="C:cytoplasm"/>
    <property type="evidence" value="ECO:0007669"/>
    <property type="project" value="TreeGrafter"/>
</dbReference>
<sequence>MSTPFVARSGQVDVLRDALARAGSGAPGVALVAGDAGVGKSALVREMARVAQEAGATVVVTHCVDLGEIGLPYLPFADAAARLRDLAPEQVAAVETDRPALGTLLGRGSGSAEEADRLQLFDGIAELLGAVARPGAPLLLVVEDAHWADASSRDVLRFLVSRLRDEPVLLVVTYRTDDLHRRHPWRPVAAELARHPRVQRVDLAPFTPDEMREFAIALTGAAPPPRTLRSVTRRSGGNAYFAQELLETGCDELPGSLADVLRARVEVLDPAVQQVVRVASVAGRRVSEPLLRAACRATDPQGAGTLDAALRDAVGHHVLAVEDGHLAFRHALLGEAVAADLLPGELSSLHRAYVTALREDPSLGSPAELAAHALHAPDLPTALSASLAAADAAHTRLAPQEELRHLEVALRLWDAAAGALPDLEPQDAVLDRAARAAAAAARRDRAVQLARSAVDVADDAARPRRRVALARHLQAVERIDDALEQSTLALDAMPGTPSAGRAWALATHARSLVYLDRTLDAFEVLQEALTVARGVGALSAESDALTSFAILVADDDAARADALLEEALERARTVGDAGTELRILMNMAATRYEVGDLPGTTRLAELGLARARETGLTHSDFGLELAGYGALASYVSGDLTPVAQPARGPDEDGGLLDLAVLYAAVARGDDDVVARCRALEPRWERDGLAALIAGGCAADALARAGEHDEAVTLVQRVLDQLSAAWSPQFFGGIWLSALGLAALADAATQDRRHGRDAAERVAAGEPLLARAEGTIARPLPPGRSVGPEGRAWAARARAEHARLAGPAANTPDVWRTAVDAFGYGHRYEQARSRFRLAEALLEAGERADAASEAATALADAEAMGAAPLATAVRDLVRRGRLAVTGAAAGAGDVLTARETEVLELVAQGLSNNQIGRALFISGKTVSVHVSNVLAKLGASGRAEAVDLAHRRGLIGRV</sequence>